<feature type="repeat" description="PPR" evidence="2">
    <location>
        <begin position="695"/>
        <end position="729"/>
    </location>
</feature>
<dbReference type="InParanoid" id="A0A2P5FYB4"/>
<evidence type="ECO:0000256" key="2">
    <source>
        <dbReference type="PROSITE-ProRule" id="PRU00708"/>
    </source>
</evidence>
<feature type="repeat" description="PPR" evidence="2">
    <location>
        <begin position="597"/>
        <end position="631"/>
    </location>
</feature>
<keyword evidence="1" id="KW-0677">Repeat</keyword>
<dbReference type="GO" id="GO:0009451">
    <property type="term" value="P:RNA modification"/>
    <property type="evidence" value="ECO:0007669"/>
    <property type="project" value="InterPro"/>
</dbReference>
<organism evidence="3 4">
    <name type="scientific">Trema orientale</name>
    <name type="common">Charcoal tree</name>
    <name type="synonym">Celtis orientalis</name>
    <dbReference type="NCBI Taxonomy" id="63057"/>
    <lineage>
        <taxon>Eukaryota</taxon>
        <taxon>Viridiplantae</taxon>
        <taxon>Streptophyta</taxon>
        <taxon>Embryophyta</taxon>
        <taxon>Tracheophyta</taxon>
        <taxon>Spermatophyta</taxon>
        <taxon>Magnoliopsida</taxon>
        <taxon>eudicotyledons</taxon>
        <taxon>Gunneridae</taxon>
        <taxon>Pentapetalae</taxon>
        <taxon>rosids</taxon>
        <taxon>fabids</taxon>
        <taxon>Rosales</taxon>
        <taxon>Cannabaceae</taxon>
        <taxon>Trema</taxon>
    </lineage>
</organism>
<feature type="repeat" description="PPR" evidence="2">
    <location>
        <begin position="395"/>
        <end position="429"/>
    </location>
</feature>
<dbReference type="STRING" id="63057.A0A2P5FYB4"/>
<dbReference type="SUPFAM" id="SSF48452">
    <property type="entry name" value="TPR-like"/>
    <property type="match status" value="1"/>
</dbReference>
<accession>A0A2P5FYB4</accession>
<dbReference type="Gene3D" id="1.25.40.10">
    <property type="entry name" value="Tetratricopeptide repeat domain"/>
    <property type="match status" value="7"/>
</dbReference>
<dbReference type="FunFam" id="1.25.40.10:FF:000090">
    <property type="entry name" value="Pentatricopeptide repeat-containing protein, chloroplastic"/>
    <property type="match status" value="1"/>
</dbReference>
<dbReference type="PROSITE" id="PS51375">
    <property type="entry name" value="PPR"/>
    <property type="match status" value="8"/>
</dbReference>
<dbReference type="FunFam" id="1.25.40.10:FF:000682">
    <property type="entry name" value="Pentatricopeptide repeat-containing protein At3g16610"/>
    <property type="match status" value="1"/>
</dbReference>
<name>A0A2P5FYB4_TREOI</name>
<feature type="repeat" description="PPR" evidence="2">
    <location>
        <begin position="796"/>
        <end position="830"/>
    </location>
</feature>
<comment type="caution">
    <text evidence="3">The sequence shown here is derived from an EMBL/GenBank/DDBJ whole genome shotgun (WGS) entry which is preliminary data.</text>
</comment>
<dbReference type="GO" id="GO:0003729">
    <property type="term" value="F:mRNA binding"/>
    <property type="evidence" value="ECO:0007669"/>
    <property type="project" value="UniProtKB-ARBA"/>
</dbReference>
<feature type="repeat" description="PPR" evidence="2">
    <location>
        <begin position="831"/>
        <end position="865"/>
    </location>
</feature>
<dbReference type="Pfam" id="PF01535">
    <property type="entry name" value="PPR"/>
    <property type="match status" value="7"/>
</dbReference>
<dbReference type="EMBL" id="JXTC01000004">
    <property type="protein sequence ID" value="POO02793.1"/>
    <property type="molecule type" value="Genomic_DNA"/>
</dbReference>
<keyword evidence="4" id="KW-1185">Reference proteome</keyword>
<feature type="repeat" description="PPR" evidence="2">
    <location>
        <begin position="294"/>
        <end position="328"/>
    </location>
</feature>
<sequence length="984" mass="110686">MALRSLCPIRYHLSRISCLRYKHFWASTRTFNFLRLLKLCRAEEDLKQVYSLLVVHGLNGDELLLGEFFRSCFHLGTTYLALSAFRRIEKPRLGFQNLMIRCLCQYGLHDDVLRLYLHCRSLGCPSDDFTFPSVIKACTALGDSRTGKELHCLVLRTGFERNLVIQTALADFYAKSGRIRSARYLIDRMPEPDLVSWNALISGYSLNGLDWEAVEAFRRIFVMGLKPNLSTLASMIPVCTRLGWIEVGKSLHGFAVKCGYSMIAFLVPALISMYAGDMDSCMSRNLFDSVPQKNTTVWNAMISAYTQMEMPKEAFVMFLSMLRSDIQPNLITFISIIPSCANLSSLSYGESIHASAIRHGSANQVPVSTVLLSMYAKRGDVVSASYIFSQMPNRNRLSWNSMISGYVYNGVWEFGLDAFSEMQFEGFNPDEVSIVSITSACSKLEALLLGKSIHAFSLRKGYESNLNVSNALLAFYASCQKLSSCFKLFYKMPIKTTVSWNTLISICIHNREMETAATVLHQMQKQGLELDPVTLISILPIFSDRKFMGQGMAFHCYSVKSGFSEDVSLINALVSMYCNCGDLDAGTLLFEVVPEKSVVSWNSMMTGFRYHSLYEEVMVLFGRMIRDRKRPNHITLLNLLPACYNRLQGKSVHAFAIRTGIIRETPFLTSLIIMYARFDDIRFCRMLFQMGEKEDTSMWNSIMSVHIQTKNASKAIVYFSNLLQMGLEPDNLTVLSLVSACVQVNSLKLANSVMAYLICKGFDKEVTISNALIDLYARCGNISTARKLFDRLTGKDDVSWSVMINGYGLHGDGKAALDLFMAMELSGMKPDGITFLTILSACSHSGLADEGRRVFHSMAEHRISPRPEHYACLVDLLARTGNLMEAYEIVKGLPFKPSTSLLEALLGACSIYGNVELGEKIGRKLFDLEPENSRAYVMLHNVYAGAGRWTDAEKVRSEIEKRRLRKIPGFSLFLGDEPYDKEFG</sequence>
<evidence type="ECO:0000256" key="1">
    <source>
        <dbReference type="ARBA" id="ARBA00022737"/>
    </source>
</evidence>
<dbReference type="OrthoDB" id="1902039at2759"/>
<dbReference type="InterPro" id="IPR011990">
    <property type="entry name" value="TPR-like_helical_dom_sf"/>
</dbReference>
<dbReference type="Proteomes" id="UP000237000">
    <property type="component" value="Unassembled WGS sequence"/>
</dbReference>
<dbReference type="NCBIfam" id="TIGR00756">
    <property type="entry name" value="PPR"/>
    <property type="match status" value="5"/>
</dbReference>
<dbReference type="PANTHER" id="PTHR47926">
    <property type="entry name" value="PENTATRICOPEPTIDE REPEAT-CONTAINING PROTEIN"/>
    <property type="match status" value="1"/>
</dbReference>
<reference evidence="4" key="1">
    <citation type="submission" date="2016-06" db="EMBL/GenBank/DDBJ databases">
        <title>Parallel loss of symbiosis genes in relatives of nitrogen-fixing non-legume Parasponia.</title>
        <authorList>
            <person name="Van Velzen R."/>
            <person name="Holmer R."/>
            <person name="Bu F."/>
            <person name="Rutten L."/>
            <person name="Van Zeijl A."/>
            <person name="Liu W."/>
            <person name="Santuari L."/>
            <person name="Cao Q."/>
            <person name="Sharma T."/>
            <person name="Shen D."/>
            <person name="Roswanjaya Y."/>
            <person name="Wardhani T."/>
            <person name="Kalhor M.S."/>
            <person name="Jansen J."/>
            <person name="Van den Hoogen J."/>
            <person name="Gungor B."/>
            <person name="Hartog M."/>
            <person name="Hontelez J."/>
            <person name="Verver J."/>
            <person name="Yang W.-C."/>
            <person name="Schijlen E."/>
            <person name="Repin R."/>
            <person name="Schilthuizen M."/>
            <person name="Schranz E."/>
            <person name="Heidstra R."/>
            <person name="Miyata K."/>
            <person name="Fedorova E."/>
            <person name="Kohlen W."/>
            <person name="Bisseling T."/>
            <person name="Smit S."/>
            <person name="Geurts R."/>
        </authorList>
    </citation>
    <scope>NUCLEOTIDE SEQUENCE [LARGE SCALE GENOMIC DNA]</scope>
    <source>
        <strain evidence="4">cv. RG33-2</strain>
    </source>
</reference>
<gene>
    <name evidence="3" type="ORF">TorRG33x02_017790</name>
</gene>
<dbReference type="InterPro" id="IPR046960">
    <property type="entry name" value="PPR_At4g14850-like_plant"/>
</dbReference>
<dbReference type="AlphaFoldDB" id="A0A2P5FYB4"/>
<dbReference type="Pfam" id="PF13041">
    <property type="entry name" value="PPR_2"/>
    <property type="match status" value="2"/>
</dbReference>
<dbReference type="FunFam" id="1.25.40.10:FF:000073">
    <property type="entry name" value="Pentatricopeptide repeat-containing protein chloroplastic"/>
    <property type="match status" value="1"/>
</dbReference>
<dbReference type="InterPro" id="IPR002885">
    <property type="entry name" value="PPR_rpt"/>
</dbReference>
<evidence type="ECO:0000313" key="3">
    <source>
        <dbReference type="EMBL" id="POO02793.1"/>
    </source>
</evidence>
<dbReference type="InterPro" id="IPR046848">
    <property type="entry name" value="E_motif"/>
</dbReference>
<evidence type="ECO:0000313" key="4">
    <source>
        <dbReference type="Proteomes" id="UP000237000"/>
    </source>
</evidence>
<feature type="repeat" description="PPR" evidence="2">
    <location>
        <begin position="193"/>
        <end position="227"/>
    </location>
</feature>
<dbReference type="PANTHER" id="PTHR47926:SF544">
    <property type="entry name" value="PENTACOTRIPEPTIDE-REPEAT REGION OF PRORP DOMAIN-CONTAINING PROTEIN"/>
    <property type="match status" value="1"/>
</dbReference>
<protein>
    <submittedName>
        <fullName evidence="3">Tetratricopeptide-like helical domain containing protein</fullName>
    </submittedName>
</protein>
<feature type="repeat" description="PPR" evidence="2">
    <location>
        <begin position="496"/>
        <end position="530"/>
    </location>
</feature>
<proteinExistence type="predicted"/>
<dbReference type="Pfam" id="PF20431">
    <property type="entry name" value="E_motif"/>
    <property type="match status" value="1"/>
</dbReference>